<dbReference type="InterPro" id="IPR003838">
    <property type="entry name" value="ABC3_permease_C"/>
</dbReference>
<comment type="caution">
    <text evidence="14">The sequence shown here is derived from an EMBL/GenBank/DDBJ whole genome shotgun (WGS) entry which is preliminary data.</text>
</comment>
<dbReference type="PANTHER" id="PTHR47755:SF1">
    <property type="entry name" value="CELL DIVISION PROTEIN FTSX"/>
    <property type="match status" value="1"/>
</dbReference>
<evidence type="ECO:0000256" key="11">
    <source>
        <dbReference type="SAM" id="Phobius"/>
    </source>
</evidence>
<evidence type="ECO:0000256" key="6">
    <source>
        <dbReference type="ARBA" id="ARBA00022692"/>
    </source>
</evidence>
<dbReference type="GO" id="GO:0051301">
    <property type="term" value="P:cell division"/>
    <property type="evidence" value="ECO:0007669"/>
    <property type="project" value="UniProtKB-KW"/>
</dbReference>
<evidence type="ECO:0000313" key="15">
    <source>
        <dbReference type="Proteomes" id="UP000541421"/>
    </source>
</evidence>
<evidence type="ECO:0000256" key="1">
    <source>
        <dbReference type="ARBA" id="ARBA00004651"/>
    </source>
</evidence>
<evidence type="ECO:0000256" key="7">
    <source>
        <dbReference type="ARBA" id="ARBA00022989"/>
    </source>
</evidence>
<dbReference type="Gene3D" id="3.30.70.3040">
    <property type="match status" value="1"/>
</dbReference>
<dbReference type="GO" id="GO:0032153">
    <property type="term" value="C:cell division site"/>
    <property type="evidence" value="ECO:0007669"/>
    <property type="project" value="TreeGrafter"/>
</dbReference>
<dbReference type="AlphaFoldDB" id="A0A7Y4L9B1"/>
<accession>A0A7Y4L9B1</accession>
<sequence length="301" mass="33175">MKTWLRHHLYAIRTALRRLLLTPFSTITNITVIAFVLSLPLVVSAILTSLAPVAKTVSVNPVITLFMKNNVSLEATQQLAAQIKTESNAQIDHITVMSKQEALDTLRSSQEWKESLDVLPNNPLPHSIIIALSNGVSTLQANEIAQQWQNNPEVDLVQFDRDWLKKLESIISFFKVLLGIFAVGVAIIVVATIFNTVRMQALLQRDEIAVARLVGATESFVRRPFLYLGIITGFCAGLLSIALTAIGLSLMNNAILVVAESYGQPFNLALPHAFWIVLAIVIVMIIAAIAARWSVTRHSSF</sequence>
<keyword evidence="7 11" id="KW-1133">Transmembrane helix</keyword>
<keyword evidence="6 11" id="KW-0812">Transmembrane</keyword>
<name>A0A7Y4L9B1_9BURK</name>
<dbReference type="PANTHER" id="PTHR47755">
    <property type="entry name" value="CELL DIVISION PROTEIN FTSX"/>
    <property type="match status" value="1"/>
</dbReference>
<evidence type="ECO:0000256" key="5">
    <source>
        <dbReference type="ARBA" id="ARBA00022618"/>
    </source>
</evidence>
<comment type="subcellular location">
    <subcellularLocation>
        <location evidence="10">Cell inner membrane</location>
    </subcellularLocation>
    <subcellularLocation>
        <location evidence="1">Cell membrane</location>
        <topology evidence="1">Multi-pass membrane protein</topology>
    </subcellularLocation>
</comment>
<feature type="transmembrane region" description="Helical" evidence="11">
    <location>
        <begin position="272"/>
        <end position="295"/>
    </location>
</feature>
<evidence type="ECO:0000256" key="4">
    <source>
        <dbReference type="ARBA" id="ARBA00022475"/>
    </source>
</evidence>
<feature type="transmembrane region" description="Helical" evidence="11">
    <location>
        <begin position="170"/>
        <end position="194"/>
    </location>
</feature>
<dbReference type="RefSeq" id="WP_171588279.1">
    <property type="nucleotide sequence ID" value="NZ_JABGBO010000003.1"/>
</dbReference>
<feature type="domain" description="FtsX extracellular" evidence="13">
    <location>
        <begin position="63"/>
        <end position="157"/>
    </location>
</feature>
<reference evidence="14 15" key="1">
    <citation type="submission" date="2020-05" db="EMBL/GenBank/DDBJ databases">
        <authorList>
            <person name="Niu N."/>
        </authorList>
    </citation>
    <scope>NUCLEOTIDE SEQUENCE [LARGE SCALE GENOMIC DNA]</scope>
    <source>
        <strain evidence="14 15">LMG10982</strain>
    </source>
</reference>
<dbReference type="PIRSF" id="PIRSF003097">
    <property type="entry name" value="FtsX"/>
    <property type="match status" value="1"/>
</dbReference>
<evidence type="ECO:0000259" key="13">
    <source>
        <dbReference type="Pfam" id="PF18075"/>
    </source>
</evidence>
<evidence type="ECO:0000256" key="3">
    <source>
        <dbReference type="ARBA" id="ARBA00021907"/>
    </source>
</evidence>
<dbReference type="InterPro" id="IPR040690">
    <property type="entry name" value="FtsX_ECD"/>
</dbReference>
<keyword evidence="9 10" id="KW-0131">Cell cycle</keyword>
<dbReference type="Pfam" id="PF02687">
    <property type="entry name" value="FtsX"/>
    <property type="match status" value="1"/>
</dbReference>
<dbReference type="EMBL" id="JABGBO010000003">
    <property type="protein sequence ID" value="NOL49314.1"/>
    <property type="molecule type" value="Genomic_DNA"/>
</dbReference>
<keyword evidence="4 10" id="KW-1003">Cell membrane</keyword>
<protein>
    <recommendedName>
        <fullName evidence="3 10">Cell division protein FtsX</fullName>
    </recommendedName>
</protein>
<evidence type="ECO:0000256" key="9">
    <source>
        <dbReference type="ARBA" id="ARBA00023306"/>
    </source>
</evidence>
<dbReference type="GO" id="GO:0005886">
    <property type="term" value="C:plasma membrane"/>
    <property type="evidence" value="ECO:0007669"/>
    <property type="project" value="UniProtKB-SubCell"/>
</dbReference>
<evidence type="ECO:0000313" key="14">
    <source>
        <dbReference type="EMBL" id="NOL49314.1"/>
    </source>
</evidence>
<comment type="similarity">
    <text evidence="2 10">Belongs to the ABC-4 integral membrane protein family. FtsX subfamily.</text>
</comment>
<keyword evidence="5 10" id="KW-0132">Cell division</keyword>
<proteinExistence type="inferred from homology"/>
<evidence type="ECO:0000259" key="12">
    <source>
        <dbReference type="Pfam" id="PF02687"/>
    </source>
</evidence>
<evidence type="ECO:0000256" key="8">
    <source>
        <dbReference type="ARBA" id="ARBA00023136"/>
    </source>
</evidence>
<feature type="transmembrane region" description="Helical" evidence="11">
    <location>
        <begin position="20"/>
        <end position="47"/>
    </location>
</feature>
<organism evidence="14 15">
    <name type="scientific">Pelistega europaea</name>
    <dbReference type="NCBI Taxonomy" id="106147"/>
    <lineage>
        <taxon>Bacteria</taxon>
        <taxon>Pseudomonadati</taxon>
        <taxon>Pseudomonadota</taxon>
        <taxon>Betaproteobacteria</taxon>
        <taxon>Burkholderiales</taxon>
        <taxon>Alcaligenaceae</taxon>
        <taxon>Pelistega</taxon>
    </lineage>
</organism>
<dbReference type="InterPro" id="IPR004513">
    <property type="entry name" value="FtsX"/>
</dbReference>
<dbReference type="Proteomes" id="UP000541421">
    <property type="component" value="Unassembled WGS sequence"/>
</dbReference>
<comment type="function">
    <text evidence="10">Part of the ABC transporter FtsEX involved in cellular division.</text>
</comment>
<feature type="transmembrane region" description="Helical" evidence="11">
    <location>
        <begin position="225"/>
        <end position="252"/>
    </location>
</feature>
<keyword evidence="15" id="KW-1185">Reference proteome</keyword>
<dbReference type="Pfam" id="PF18075">
    <property type="entry name" value="FtsX_ECD"/>
    <property type="match status" value="1"/>
</dbReference>
<keyword evidence="10" id="KW-0997">Cell inner membrane</keyword>
<keyword evidence="8 10" id="KW-0472">Membrane</keyword>
<evidence type="ECO:0000256" key="10">
    <source>
        <dbReference type="PIRNR" id="PIRNR003097"/>
    </source>
</evidence>
<evidence type="ECO:0000256" key="2">
    <source>
        <dbReference type="ARBA" id="ARBA00007379"/>
    </source>
</evidence>
<gene>
    <name evidence="14" type="ORF">HKX40_04045</name>
</gene>
<feature type="domain" description="ABC3 transporter permease C-terminal" evidence="12">
    <location>
        <begin position="180"/>
        <end position="298"/>
    </location>
</feature>